<dbReference type="Pfam" id="PF04170">
    <property type="entry name" value="NlpE"/>
    <property type="match status" value="1"/>
</dbReference>
<dbReference type="Pfam" id="PF03724">
    <property type="entry name" value="META"/>
    <property type="match status" value="1"/>
</dbReference>
<keyword evidence="5" id="KW-1185">Reference proteome</keyword>
<gene>
    <name evidence="4" type="ORF">SAMN02745887_03336</name>
</gene>
<dbReference type="InterPro" id="IPR038139">
    <property type="entry name" value="NlpE_C_sf"/>
</dbReference>
<feature type="signal peptide" evidence="1">
    <location>
        <begin position="1"/>
        <end position="19"/>
    </location>
</feature>
<protein>
    <submittedName>
        <fullName evidence="4">Heat shock protein HslJ</fullName>
    </submittedName>
</protein>
<dbReference type="STRING" id="1121279.SAMN02745887_03336"/>
<evidence type="ECO:0000256" key="1">
    <source>
        <dbReference type="SAM" id="SignalP"/>
    </source>
</evidence>
<keyword evidence="4" id="KW-0346">Stress response</keyword>
<dbReference type="Gene3D" id="2.40.128.640">
    <property type="match status" value="1"/>
</dbReference>
<dbReference type="OrthoDB" id="423130at2"/>
<dbReference type="EMBL" id="FPKR01000014">
    <property type="protein sequence ID" value="SFZ79032.1"/>
    <property type="molecule type" value="Genomic_DNA"/>
</dbReference>
<dbReference type="PANTHER" id="PTHR35535:SF1">
    <property type="entry name" value="HEAT SHOCK PROTEIN HSLJ"/>
    <property type="match status" value="1"/>
</dbReference>
<dbReference type="AlphaFoldDB" id="A0A1K2HQE4"/>
<dbReference type="RefSeq" id="WP_072429818.1">
    <property type="nucleotide sequence ID" value="NZ_FPKR01000014.1"/>
</dbReference>
<organism evidence="4 5">
    <name type="scientific">Chitinimonas taiwanensis DSM 18899</name>
    <dbReference type="NCBI Taxonomy" id="1121279"/>
    <lineage>
        <taxon>Bacteria</taxon>
        <taxon>Pseudomonadati</taxon>
        <taxon>Pseudomonadota</taxon>
        <taxon>Betaproteobacteria</taxon>
        <taxon>Neisseriales</taxon>
        <taxon>Chitinibacteraceae</taxon>
        <taxon>Chitinimonas</taxon>
    </lineage>
</organism>
<dbReference type="InterPro" id="IPR053147">
    <property type="entry name" value="Hsp_HslJ-like"/>
</dbReference>
<sequence>MFYRLVWMLSLVLAGSAMAQTLQGSALYLSRIALPPSAVFEASLEVLDADTDTPRVISRSQLLPAGLPPFRFKLRYEDAEVSESGNYLVRSSVREGTRTLFTAEQRYTGLFIRSGEVVTLTLQPPQPSQARAGFLAGLPASFEGLLPCADCEAVRWRLELLEDGAFMLRQTWLGKQPEQAQDQLGRWQIDEDRGVLRLLGTDETGLAFRIHDRRSLLKLDQAGHPIVSQHNYTLERQGLFQPFEARLEMSGMYRYQADSGQITLCASGQSLPVAQEADNARLEAAYAKAVKQAGEPLLVRLTGRIALRSGPDGRGPQLSLVPEQFRAVLRQRSCAERQAQQALRDTRWVLVQLGDKLIPRVMCEREAFLQLAARGERLSASGGCNRLMGSYVLKGDSLRFGQLAGTMMACSKGMEREQAFIQALEQVRGWRLTEHGLELLDEASQPLARLQAGD</sequence>
<dbReference type="PANTHER" id="PTHR35535">
    <property type="entry name" value="HEAT SHOCK PROTEIN HSLJ"/>
    <property type="match status" value="1"/>
</dbReference>
<dbReference type="Proteomes" id="UP000186513">
    <property type="component" value="Unassembled WGS sequence"/>
</dbReference>
<evidence type="ECO:0000259" key="2">
    <source>
        <dbReference type="Pfam" id="PF03724"/>
    </source>
</evidence>
<dbReference type="InterPro" id="IPR005184">
    <property type="entry name" value="DUF306_Meta_HslJ"/>
</dbReference>
<proteinExistence type="predicted"/>
<dbReference type="InterPro" id="IPR039366">
    <property type="entry name" value="Pilotin"/>
</dbReference>
<dbReference type="InterPro" id="IPR033450">
    <property type="entry name" value="NlpE_C"/>
</dbReference>
<keyword evidence="1" id="KW-0732">Signal</keyword>
<feature type="domain" description="NlpE C-terminal OB" evidence="3">
    <location>
        <begin position="248"/>
        <end position="334"/>
    </location>
</feature>
<dbReference type="InterPro" id="IPR038670">
    <property type="entry name" value="HslJ-like_sf"/>
</dbReference>
<dbReference type="Gene3D" id="2.40.128.270">
    <property type="match status" value="1"/>
</dbReference>
<feature type="chain" id="PRO_5012205145" evidence="1">
    <location>
        <begin position="20"/>
        <end position="454"/>
    </location>
</feature>
<evidence type="ECO:0000313" key="5">
    <source>
        <dbReference type="Proteomes" id="UP000186513"/>
    </source>
</evidence>
<dbReference type="InterPro" id="IPR007298">
    <property type="entry name" value="Cu-R_lipoprotein_NlpE"/>
</dbReference>
<reference evidence="4 5" key="1">
    <citation type="submission" date="2016-11" db="EMBL/GenBank/DDBJ databases">
        <authorList>
            <person name="Jaros S."/>
            <person name="Januszkiewicz K."/>
            <person name="Wedrychowicz H."/>
        </authorList>
    </citation>
    <scope>NUCLEOTIDE SEQUENCE [LARGE SCALE GENOMIC DNA]</scope>
    <source>
        <strain evidence="4 5">DSM 18899</strain>
    </source>
</reference>
<accession>A0A1K2HQE4</accession>
<dbReference type="Gene3D" id="2.40.50.540">
    <property type="match status" value="1"/>
</dbReference>
<evidence type="ECO:0000259" key="3">
    <source>
        <dbReference type="Pfam" id="PF17185"/>
    </source>
</evidence>
<feature type="domain" description="DUF306" evidence="2">
    <location>
        <begin position="341"/>
        <end position="450"/>
    </location>
</feature>
<evidence type="ECO:0000313" key="4">
    <source>
        <dbReference type="EMBL" id="SFZ79032.1"/>
    </source>
</evidence>
<name>A0A1K2HQE4_9NEIS</name>
<dbReference type="Pfam" id="PF09619">
    <property type="entry name" value="YscW"/>
    <property type="match status" value="1"/>
</dbReference>
<dbReference type="Pfam" id="PF17185">
    <property type="entry name" value="NlpE_C"/>
    <property type="match status" value="1"/>
</dbReference>